<feature type="region of interest" description="Disordered" evidence="1">
    <location>
        <begin position="957"/>
        <end position="1124"/>
    </location>
</feature>
<accession>A0A1I7SBN7</accession>
<feature type="compositionally biased region" description="Basic and acidic residues" evidence="1">
    <location>
        <begin position="1090"/>
        <end position="1100"/>
    </location>
</feature>
<dbReference type="WBParaSite" id="BXY_1043600.1">
    <property type="protein sequence ID" value="BXY_1043600.1"/>
    <property type="gene ID" value="BXY_1043600"/>
</dbReference>
<feature type="compositionally biased region" description="Basic and acidic residues" evidence="1">
    <location>
        <begin position="833"/>
        <end position="844"/>
    </location>
</feature>
<feature type="region of interest" description="Disordered" evidence="1">
    <location>
        <begin position="759"/>
        <end position="858"/>
    </location>
</feature>
<evidence type="ECO:0000313" key="2">
    <source>
        <dbReference type="Proteomes" id="UP000095284"/>
    </source>
</evidence>
<dbReference type="Proteomes" id="UP000095284">
    <property type="component" value="Unplaced"/>
</dbReference>
<feature type="compositionally biased region" description="Acidic residues" evidence="1">
    <location>
        <begin position="1110"/>
        <end position="1124"/>
    </location>
</feature>
<name>A0A1I7SBN7_BURXY</name>
<dbReference type="eggNOG" id="ENOG502QTKD">
    <property type="taxonomic scope" value="Eukaryota"/>
</dbReference>
<dbReference type="SUPFAM" id="SSF143990">
    <property type="entry name" value="YbiA-like"/>
    <property type="match status" value="3"/>
</dbReference>
<dbReference type="InterPro" id="IPR012816">
    <property type="entry name" value="NADAR"/>
</dbReference>
<dbReference type="Gene3D" id="1.10.357.40">
    <property type="entry name" value="YbiA-like"/>
    <property type="match status" value="3"/>
</dbReference>
<protein>
    <submittedName>
        <fullName evidence="3">DUF1768 domain-containing protein</fullName>
    </submittedName>
</protein>
<dbReference type="InterPro" id="IPR037238">
    <property type="entry name" value="YbiA-like_sf"/>
</dbReference>
<reference evidence="3" key="1">
    <citation type="submission" date="2016-11" db="UniProtKB">
        <authorList>
            <consortium name="WormBaseParasite"/>
        </authorList>
    </citation>
    <scope>IDENTIFICATION</scope>
</reference>
<evidence type="ECO:0000256" key="1">
    <source>
        <dbReference type="SAM" id="MobiDB-lite"/>
    </source>
</evidence>
<feature type="compositionally biased region" description="Basic and acidic residues" evidence="1">
    <location>
        <begin position="1031"/>
        <end position="1042"/>
    </location>
</feature>
<dbReference type="AlphaFoldDB" id="A0A1I7SBN7"/>
<sequence>MGDGRIVLIGNETDILHCGFNFALSQGGKRYPSADHYAHAMILSQLGLDEVHVLELLATPSAEVPRKARELLQENMPQGHDMNSLAQYLVNSRNSFTMNAMRLRAEQDQKFVQALVDTENGLLVVCDRKDSELGIGMEEEAFVDFMKRHSAGFEVVSRWMADPSNKPHEIGNNQLGFFLMWLRFEIKAKQTAKWTTCSEIEVDGINVDNDGETLLQISASNFVIALEGIFRPLSNYHVSPLELKGETYRSVEHYAYQRLFEALKLDELEIMKLRTTVKPSDLPIVANRVAKRLKVDPGEFAHKKLKMDRWRQSAMKHKFSKNSDLQQLLLSTGFAILIDCTDTAESKWVSNVDEFELQHLLTKSYITPHEIIDYMCERKEPAKSLAHLQGNRSGIFLMELRRRLAQQSDERIPLVSPIIANAVKTGVSSHMICFTPESVLHPLYPAEIYVDAVRYRSPIHWVVQRAVKFFELDEETEKYLLDIEDTLEVWSHLHYILHDINIPKEKIQSWYYEERQTALKEASRYQFQAHPPLLRALLETEDALLMCCSRFSSSEAELSVGMRERDLRMWCAQIRYSTRELIDLFQRPMAFRPPFVGGNRIGLMLMELRREFILNGTIPHLLPDLGMPADAVLGSESPLENYVPHVNFEIMDDNNFSALWANPLILATKQQPDSELHRQACSVKAKPPLIALMDEEVNKIIHWQKEFPKHKFASKVANESNVEVARGAIVKYILMIRAGLLRDMRAQRILNFYSRHTSNVQGHRRAIEQRGDLQPLAPTFPPPPRERHPPWQGPPPLMDRPPFREDSPNMHRGPPPPLMDIRKRERSPHRRFDRREHDREWEHRRDRRGPAGRMRDVSPDPLILATKQQPDSELHRQACSVKAKPPLIALMDEEVNKIIHWQKEFPKHKFASKVANESNVEVARGAIVKYILMIRAGLLRDMRAQRILNFYSRHTSNVQGHRRAIEQRGDLQPLAPTFPPPPRERHPPWQGPPPLMDRPPFREDSPNMHRGPPPPLMDIRKRERSPHRRFDRREHDREWEHRRDRRGPAGRMRDVSPVSDRSRFRNGRNFGPPPQGPRNGTVFTPQVPEPTKEKEPEPPKPKKPKKVVNEEDLSEGEILSSDED</sequence>
<organism evidence="2 3">
    <name type="scientific">Bursaphelenchus xylophilus</name>
    <name type="common">Pinewood nematode worm</name>
    <name type="synonym">Aphelenchoides xylophilus</name>
    <dbReference type="NCBI Taxonomy" id="6326"/>
    <lineage>
        <taxon>Eukaryota</taxon>
        <taxon>Metazoa</taxon>
        <taxon>Ecdysozoa</taxon>
        <taxon>Nematoda</taxon>
        <taxon>Chromadorea</taxon>
        <taxon>Rhabditida</taxon>
        <taxon>Tylenchina</taxon>
        <taxon>Tylenchomorpha</taxon>
        <taxon>Aphelenchoidea</taxon>
        <taxon>Aphelenchoididae</taxon>
        <taxon>Bursaphelenchus</taxon>
    </lineage>
</organism>
<evidence type="ECO:0000313" key="3">
    <source>
        <dbReference type="WBParaSite" id="BXY_1043600.1"/>
    </source>
</evidence>
<dbReference type="CDD" id="cd15457">
    <property type="entry name" value="NADAR"/>
    <property type="match status" value="1"/>
</dbReference>
<proteinExistence type="predicted"/>